<dbReference type="SUPFAM" id="SSF56209">
    <property type="entry name" value="Nitrile hydratase alpha chain"/>
    <property type="match status" value="1"/>
</dbReference>
<accession>A0A2S3UNK2</accession>
<dbReference type="Proteomes" id="UP000236959">
    <property type="component" value="Unassembled WGS sequence"/>
</dbReference>
<organism evidence="1 2">
    <name type="scientific">Roseibium marinum</name>
    <dbReference type="NCBI Taxonomy" id="281252"/>
    <lineage>
        <taxon>Bacteria</taxon>
        <taxon>Pseudomonadati</taxon>
        <taxon>Pseudomonadota</taxon>
        <taxon>Alphaproteobacteria</taxon>
        <taxon>Hyphomicrobiales</taxon>
        <taxon>Stappiaceae</taxon>
        <taxon>Roseibium</taxon>
    </lineage>
</organism>
<dbReference type="EMBL" id="PPCN01000009">
    <property type="protein sequence ID" value="POF29285.1"/>
    <property type="molecule type" value="Genomic_DNA"/>
</dbReference>
<dbReference type="InterPro" id="IPR036648">
    <property type="entry name" value="CN_Hdrase_a/SCN_Hdrase_g_sf"/>
</dbReference>
<sequence>MARFPYYKKNVKELGKLIARAALDENFRKALQENPSMELAGVGLPQQTTELIEFKVVDGKENPNAVALPFRLNQNKINSANEAYLFEISKMFSLN</sequence>
<keyword evidence="2" id="KW-1185">Reference proteome</keyword>
<dbReference type="RefSeq" id="WP_146048603.1">
    <property type="nucleotide sequence ID" value="NZ_PPCN01000009.1"/>
</dbReference>
<name>A0A2S3UNK2_9HYPH</name>
<reference evidence="1 2" key="1">
    <citation type="submission" date="2018-01" db="EMBL/GenBank/DDBJ databases">
        <title>Genomic Encyclopedia of Archaeal and Bacterial Type Strains, Phase II (KMG-II): from individual species to whole genera.</title>
        <authorList>
            <person name="Goeker M."/>
        </authorList>
    </citation>
    <scope>NUCLEOTIDE SEQUENCE [LARGE SCALE GENOMIC DNA]</scope>
    <source>
        <strain evidence="1 2">DSM 17023</strain>
    </source>
</reference>
<dbReference type="AlphaFoldDB" id="A0A2S3UNK2"/>
<dbReference type="GO" id="GO:0003824">
    <property type="term" value="F:catalytic activity"/>
    <property type="evidence" value="ECO:0007669"/>
    <property type="project" value="InterPro"/>
</dbReference>
<gene>
    <name evidence="1" type="ORF">CLV41_10958</name>
</gene>
<protein>
    <submittedName>
        <fullName evidence="1">Uncharacterized protein</fullName>
    </submittedName>
</protein>
<comment type="caution">
    <text evidence="1">The sequence shown here is derived from an EMBL/GenBank/DDBJ whole genome shotgun (WGS) entry which is preliminary data.</text>
</comment>
<evidence type="ECO:0000313" key="1">
    <source>
        <dbReference type="EMBL" id="POF29285.1"/>
    </source>
</evidence>
<proteinExistence type="predicted"/>
<evidence type="ECO:0000313" key="2">
    <source>
        <dbReference type="Proteomes" id="UP000236959"/>
    </source>
</evidence>
<dbReference type="GO" id="GO:0046914">
    <property type="term" value="F:transition metal ion binding"/>
    <property type="evidence" value="ECO:0007669"/>
    <property type="project" value="InterPro"/>
</dbReference>
<dbReference type="OrthoDB" id="7678600at2"/>